<feature type="transmembrane region" description="Helical" evidence="7">
    <location>
        <begin position="493"/>
        <end position="515"/>
    </location>
</feature>
<comment type="similarity">
    <text evidence="2">Belongs to the MscS (TC 1.A.23) family.</text>
</comment>
<dbReference type="InterPro" id="IPR010920">
    <property type="entry name" value="LSM_dom_sf"/>
</dbReference>
<dbReference type="Gene3D" id="3.30.70.100">
    <property type="match status" value="1"/>
</dbReference>
<dbReference type="InterPro" id="IPR022249">
    <property type="entry name" value="DUF3772"/>
</dbReference>
<evidence type="ECO:0000259" key="10">
    <source>
        <dbReference type="Pfam" id="PF21082"/>
    </source>
</evidence>
<evidence type="ECO:0000256" key="5">
    <source>
        <dbReference type="ARBA" id="ARBA00022989"/>
    </source>
</evidence>
<dbReference type="SUPFAM" id="SSF82689">
    <property type="entry name" value="Mechanosensitive channel protein MscS (YggB), C-terminal domain"/>
    <property type="match status" value="1"/>
</dbReference>
<feature type="transmembrane region" description="Helical" evidence="7">
    <location>
        <begin position="436"/>
        <end position="460"/>
    </location>
</feature>
<proteinExistence type="inferred from homology"/>
<evidence type="ECO:0000313" key="11">
    <source>
        <dbReference type="EMBL" id="GBR51711.1"/>
    </source>
</evidence>
<feature type="transmembrane region" description="Helical" evidence="7">
    <location>
        <begin position="350"/>
        <end position="368"/>
    </location>
</feature>
<keyword evidence="4 7" id="KW-0812">Transmembrane</keyword>
<dbReference type="InterPro" id="IPR011014">
    <property type="entry name" value="MscS_channel_TM-2"/>
</dbReference>
<evidence type="ECO:0000256" key="4">
    <source>
        <dbReference type="ARBA" id="ARBA00022692"/>
    </source>
</evidence>
<evidence type="ECO:0000256" key="6">
    <source>
        <dbReference type="ARBA" id="ARBA00023136"/>
    </source>
</evidence>
<keyword evidence="6 7" id="KW-0472">Membrane</keyword>
<dbReference type="InterPro" id="IPR006685">
    <property type="entry name" value="MscS_channel_2nd"/>
</dbReference>
<feature type="domain" description="Mechanosensitive ion channel MscS" evidence="8">
    <location>
        <begin position="629"/>
        <end position="694"/>
    </location>
</feature>
<dbReference type="InterPro" id="IPR052702">
    <property type="entry name" value="MscS-like_channel"/>
</dbReference>
<dbReference type="PANTHER" id="PTHR30347">
    <property type="entry name" value="POTASSIUM CHANNEL RELATED"/>
    <property type="match status" value="1"/>
</dbReference>
<dbReference type="RefSeq" id="WP_267298720.1">
    <property type="nucleotide sequence ID" value="NZ_BAQC01000014.1"/>
</dbReference>
<gene>
    <name evidence="11" type="ORF">AA106555_0654</name>
</gene>
<keyword evidence="3" id="KW-1003">Cell membrane</keyword>
<evidence type="ECO:0000313" key="12">
    <source>
        <dbReference type="Proteomes" id="UP001062632"/>
    </source>
</evidence>
<dbReference type="SUPFAM" id="SSF82861">
    <property type="entry name" value="Mechanosensitive channel protein MscS (YggB), transmembrane region"/>
    <property type="match status" value="1"/>
</dbReference>
<dbReference type="Pfam" id="PF12607">
    <property type="entry name" value="DUF3772"/>
    <property type="match status" value="1"/>
</dbReference>
<dbReference type="Gene3D" id="1.10.287.1260">
    <property type="match status" value="1"/>
</dbReference>
<organism evidence="11 12">
    <name type="scientific">Neokomagataea thailandica NBRC 106555</name>
    <dbReference type="NCBI Taxonomy" id="1223520"/>
    <lineage>
        <taxon>Bacteria</taxon>
        <taxon>Pseudomonadati</taxon>
        <taxon>Pseudomonadota</taxon>
        <taxon>Alphaproteobacteria</taxon>
        <taxon>Acetobacterales</taxon>
        <taxon>Acetobacteraceae</taxon>
        <taxon>Neokomagataea</taxon>
    </lineage>
</organism>
<accession>A0ABQ0QNR5</accession>
<comment type="subcellular location">
    <subcellularLocation>
        <location evidence="1">Cell membrane</location>
        <topology evidence="1">Multi-pass membrane protein</topology>
    </subcellularLocation>
</comment>
<feature type="transmembrane region" description="Helical" evidence="7">
    <location>
        <begin position="211"/>
        <end position="235"/>
    </location>
</feature>
<evidence type="ECO:0000259" key="8">
    <source>
        <dbReference type="Pfam" id="PF00924"/>
    </source>
</evidence>
<protein>
    <submittedName>
        <fullName evidence="11">Mechanosensitive ion channel MscS</fullName>
    </submittedName>
</protein>
<feature type="transmembrane region" description="Helical" evidence="7">
    <location>
        <begin position="374"/>
        <end position="397"/>
    </location>
</feature>
<dbReference type="EMBL" id="BAQC01000014">
    <property type="protein sequence ID" value="GBR51711.1"/>
    <property type="molecule type" value="Genomic_DNA"/>
</dbReference>
<feature type="transmembrane region" description="Helical" evidence="7">
    <location>
        <begin position="272"/>
        <end position="295"/>
    </location>
</feature>
<reference evidence="11 12" key="1">
    <citation type="submission" date="2013-04" db="EMBL/GenBank/DDBJ databases">
        <title>The genome sequencing project of 58 acetic acid bacteria.</title>
        <authorList>
            <person name="Okamoto-Kainuma A."/>
            <person name="Ishikawa M."/>
            <person name="Umino S."/>
            <person name="Koizumi Y."/>
            <person name="Shiwa Y."/>
            <person name="Yoshikawa H."/>
            <person name="Matsutani M."/>
            <person name="Matsushita K."/>
        </authorList>
    </citation>
    <scope>NUCLEOTIDE SEQUENCE [LARGE SCALE GENOMIC DNA]</scope>
    <source>
        <strain evidence="11 12">NBRC 106555</strain>
    </source>
</reference>
<dbReference type="InterPro" id="IPR023408">
    <property type="entry name" value="MscS_beta-dom_sf"/>
</dbReference>
<evidence type="ECO:0000256" key="2">
    <source>
        <dbReference type="ARBA" id="ARBA00008017"/>
    </source>
</evidence>
<feature type="transmembrane region" description="Helical" evidence="7">
    <location>
        <begin position="307"/>
        <end position="329"/>
    </location>
</feature>
<feature type="transmembrane region" description="Helical" evidence="7">
    <location>
        <begin position="611"/>
        <end position="630"/>
    </location>
</feature>
<dbReference type="Proteomes" id="UP001062632">
    <property type="component" value="Unassembled WGS sequence"/>
</dbReference>
<evidence type="ECO:0000256" key="7">
    <source>
        <dbReference type="SAM" id="Phobius"/>
    </source>
</evidence>
<dbReference type="InterPro" id="IPR049278">
    <property type="entry name" value="MS_channel_C"/>
</dbReference>
<evidence type="ECO:0000256" key="3">
    <source>
        <dbReference type="ARBA" id="ARBA00022475"/>
    </source>
</evidence>
<comment type="caution">
    <text evidence="11">The sequence shown here is derived from an EMBL/GenBank/DDBJ whole genome shotgun (WGS) entry which is preliminary data.</text>
</comment>
<feature type="domain" description="DUF3772" evidence="9">
    <location>
        <begin position="148"/>
        <end position="198"/>
    </location>
</feature>
<dbReference type="Pfam" id="PF21082">
    <property type="entry name" value="MS_channel_3rd"/>
    <property type="match status" value="1"/>
</dbReference>
<dbReference type="Pfam" id="PF00924">
    <property type="entry name" value="MS_channel_2nd"/>
    <property type="match status" value="1"/>
</dbReference>
<name>A0ABQ0QNR5_9PROT</name>
<dbReference type="InterPro" id="IPR011066">
    <property type="entry name" value="MscS_channel_C_sf"/>
</dbReference>
<feature type="transmembrane region" description="Helical" evidence="7">
    <location>
        <begin position="580"/>
        <end position="599"/>
    </location>
</feature>
<evidence type="ECO:0000256" key="1">
    <source>
        <dbReference type="ARBA" id="ARBA00004651"/>
    </source>
</evidence>
<dbReference type="SUPFAM" id="SSF50182">
    <property type="entry name" value="Sm-like ribonucleoproteins"/>
    <property type="match status" value="1"/>
</dbReference>
<keyword evidence="12" id="KW-1185">Reference proteome</keyword>
<dbReference type="Gene3D" id="2.30.30.60">
    <property type="match status" value="1"/>
</dbReference>
<feature type="transmembrane region" description="Helical" evidence="7">
    <location>
        <begin position="535"/>
        <end position="559"/>
    </location>
</feature>
<evidence type="ECO:0000259" key="9">
    <source>
        <dbReference type="Pfam" id="PF12607"/>
    </source>
</evidence>
<keyword evidence="5 7" id="KW-1133">Transmembrane helix</keyword>
<feature type="domain" description="Mechanosensitive ion channel MscS C-terminal" evidence="10">
    <location>
        <begin position="703"/>
        <end position="782"/>
    </location>
</feature>
<dbReference type="PANTHER" id="PTHR30347:SF9">
    <property type="entry name" value="MINICONDUCTANCE MECHANOSENSITIVE CHANNEL MSCM"/>
    <property type="match status" value="1"/>
</dbReference>
<sequence length="788" mass="85060">MPPASRMKRDFWRIGLLLGPLFLLCAIAPHVHAAPNLPIIGQDWRNISASILRELDDGARDLQNINDTLNQASGTPDNNTLDALTHKAQATQQTMRSTIEQLQAFDGITQSYLKILGPKAADNEDTAITNQRTALLTNTKAVQTSLMRAELYALQAQQLISTLNARRVRLHHATLWEPVPSPFNPHFWSTLASEKSENHGSFHAGGALENWPTLLIGLIATLLLTPFIIPAILALSLRKPAKQSDADTDPDADPDADTDDTLSIGASFRSGIFITLLGACVGAVASGLVWAIITALLPKGATLDDNIFALTLAQTLPFCGFIIGAGHALTGRQSPLAKHHPELASLLRKVDGALAVAIIWLDLLRTALEQDVFGPNLLIVLEVVFVLSVNAAALVIFRRLRSIEGTNSFAPTLLGIVVLIFVVTSAAIIFHHTPSAFFLIGWLLTLGTALLITGLLAVFWRNALEQLLDPDGRVGRHLSGLGLPERRLQQLSVLLSGIGNVLLFLVLVSTVQTGGSANPADIGERIRLLFVGNTIGGVHISLGTTLTIVLIFFASSYLIQRVRQWIRDRFLPTTRLDIGARNSITSIFTYCSWILVGLFELSLAGLSVQNLTWVVSALSVGIGFGLQSIVQNFVSGIILLAERPVRIGDVVEIAGNRGDVKRISIRATELNLSDGSTVIVPNSQFITSSVKNATFSGATSALSMTFNVPTSCDLDAVRAKLIEIAAEREEVLADPTPVVRINALGDATVTMVLTVRLNTPKDAGKVQDAVLFGIFRRFREEYVKLTTA</sequence>
<feature type="transmembrane region" description="Helical" evidence="7">
    <location>
        <begin position="409"/>
        <end position="430"/>
    </location>
</feature>